<evidence type="ECO:0000313" key="2">
    <source>
        <dbReference type="EMBL" id="GAC16279.1"/>
    </source>
</evidence>
<organism evidence="2 3">
    <name type="scientific">Aliiglaciecola lipolytica E3</name>
    <dbReference type="NCBI Taxonomy" id="1127673"/>
    <lineage>
        <taxon>Bacteria</taxon>
        <taxon>Pseudomonadati</taxon>
        <taxon>Pseudomonadota</taxon>
        <taxon>Gammaproteobacteria</taxon>
        <taxon>Alteromonadales</taxon>
        <taxon>Alteromonadaceae</taxon>
        <taxon>Aliiglaciecola</taxon>
    </lineage>
</organism>
<dbReference type="STRING" id="1127673.GLIP_3668"/>
<feature type="transmembrane region" description="Helical" evidence="1">
    <location>
        <begin position="123"/>
        <end position="142"/>
    </location>
</feature>
<dbReference type="EMBL" id="BAEN01000068">
    <property type="protein sequence ID" value="GAC16279.1"/>
    <property type="molecule type" value="Genomic_DNA"/>
</dbReference>
<evidence type="ECO:0000256" key="1">
    <source>
        <dbReference type="SAM" id="Phobius"/>
    </source>
</evidence>
<keyword evidence="1" id="KW-0812">Transmembrane</keyword>
<keyword evidence="3" id="KW-1185">Reference proteome</keyword>
<reference evidence="2 3" key="1">
    <citation type="journal article" date="2017" name="Antonie Van Leeuwenhoek">
        <title>Rhizobium rhizosphaerae sp. nov., a novel species isolated from rice rhizosphere.</title>
        <authorList>
            <person name="Zhao J.J."/>
            <person name="Zhang J."/>
            <person name="Zhang R.J."/>
            <person name="Zhang C.W."/>
            <person name="Yin H.Q."/>
            <person name="Zhang X.X."/>
        </authorList>
    </citation>
    <scope>NUCLEOTIDE SEQUENCE [LARGE SCALE GENOMIC DNA]</scope>
    <source>
        <strain evidence="2 3">E3</strain>
    </source>
</reference>
<dbReference type="OrthoDB" id="6387574at2"/>
<keyword evidence="1" id="KW-1133">Transmembrane helix</keyword>
<proteinExistence type="predicted"/>
<dbReference type="AlphaFoldDB" id="K6X6P2"/>
<dbReference type="RefSeq" id="WP_008846081.1">
    <property type="nucleotide sequence ID" value="NZ_BAEN01000068.1"/>
</dbReference>
<sequence length="193" mass="23431">MSNDNFDLDKIWQQQDVTQVDFHLLKRQWWLMRTKQYVYILMDALAAIAMPIAIYFFPRKMSTFETIWLWSVFLLVVVWFFYLLWLRRFSLGFKSESASTTDFIERVKLQYKQNIKIAHVNKVLCFYTPLVFVCFFLFAYFGDSSNQQVLLRKAKLMLLFNAICLPLIWFWMHKREQKFKGLLADFEAHWDRA</sequence>
<evidence type="ECO:0000313" key="3">
    <source>
        <dbReference type="Proteomes" id="UP000006334"/>
    </source>
</evidence>
<feature type="transmembrane region" description="Helical" evidence="1">
    <location>
        <begin position="37"/>
        <end position="56"/>
    </location>
</feature>
<name>K6X6P2_9ALTE</name>
<gene>
    <name evidence="2" type="ORF">GLIP_3668</name>
</gene>
<feature type="transmembrane region" description="Helical" evidence="1">
    <location>
        <begin position="154"/>
        <end position="172"/>
    </location>
</feature>
<protein>
    <submittedName>
        <fullName evidence="2">Uncharacterized protein</fullName>
    </submittedName>
</protein>
<comment type="caution">
    <text evidence="2">The sequence shown here is derived from an EMBL/GenBank/DDBJ whole genome shotgun (WGS) entry which is preliminary data.</text>
</comment>
<dbReference type="Proteomes" id="UP000006334">
    <property type="component" value="Unassembled WGS sequence"/>
</dbReference>
<accession>K6X6P2</accession>
<feature type="transmembrane region" description="Helical" evidence="1">
    <location>
        <begin position="68"/>
        <end position="86"/>
    </location>
</feature>
<keyword evidence="1" id="KW-0472">Membrane</keyword>